<proteinExistence type="predicted"/>
<evidence type="ECO:0000313" key="2">
    <source>
        <dbReference type="Proteomes" id="UP001162030"/>
    </source>
</evidence>
<protein>
    <submittedName>
        <fullName evidence="1">Uncharacterized protein</fullName>
    </submittedName>
</protein>
<name>A0ABN8X346_9GAMM</name>
<accession>A0ABN8X346</accession>
<sequence>MRAEERKSRYLCTRIRSGSEPGGCRQIPTHVGKYLIWIYDVEATEFTITRKGTYSRDRLDPLQGIGSHGWRIGKKS</sequence>
<dbReference type="Proteomes" id="UP001162030">
    <property type="component" value="Chromosome"/>
</dbReference>
<keyword evidence="2" id="KW-1185">Reference proteome</keyword>
<organism evidence="1 2">
    <name type="scientific">Methylocaldum szegediense</name>
    <dbReference type="NCBI Taxonomy" id="73780"/>
    <lineage>
        <taxon>Bacteria</taxon>
        <taxon>Pseudomonadati</taxon>
        <taxon>Pseudomonadota</taxon>
        <taxon>Gammaproteobacteria</taxon>
        <taxon>Methylococcales</taxon>
        <taxon>Methylococcaceae</taxon>
        <taxon>Methylocaldum</taxon>
    </lineage>
</organism>
<gene>
    <name evidence="1" type="ORF">MSZNOR_1373</name>
</gene>
<reference evidence="1 2" key="1">
    <citation type="submission" date="2023-03" db="EMBL/GenBank/DDBJ databases">
        <authorList>
            <person name="Pearce D."/>
        </authorList>
    </citation>
    <scope>NUCLEOTIDE SEQUENCE [LARGE SCALE GENOMIC DNA]</scope>
    <source>
        <strain evidence="1">Msz</strain>
    </source>
</reference>
<dbReference type="EMBL" id="OX458333">
    <property type="protein sequence ID" value="CAI8789368.1"/>
    <property type="molecule type" value="Genomic_DNA"/>
</dbReference>
<evidence type="ECO:0000313" key="1">
    <source>
        <dbReference type="EMBL" id="CAI8789368.1"/>
    </source>
</evidence>